<dbReference type="RefSeq" id="WP_203913891.1">
    <property type="nucleotide sequence ID" value="NZ_BONY01000086.1"/>
</dbReference>
<evidence type="ECO:0000313" key="2">
    <source>
        <dbReference type="EMBL" id="GIH10181.1"/>
    </source>
</evidence>
<dbReference type="InterPro" id="IPR024344">
    <property type="entry name" value="MDMPI_metal-binding"/>
</dbReference>
<dbReference type="EMBL" id="BONY01000086">
    <property type="protein sequence ID" value="GIH10181.1"/>
    <property type="molecule type" value="Genomic_DNA"/>
</dbReference>
<dbReference type="Gene3D" id="1.20.120.450">
    <property type="entry name" value="dinb family like domain"/>
    <property type="match status" value="1"/>
</dbReference>
<proteinExistence type="predicted"/>
<evidence type="ECO:0000259" key="1">
    <source>
        <dbReference type="Pfam" id="PF11716"/>
    </source>
</evidence>
<protein>
    <recommendedName>
        <fullName evidence="1">Mycothiol-dependent maleylpyruvate isomerase metal-binding domain-containing protein</fullName>
    </recommendedName>
</protein>
<reference evidence="2" key="1">
    <citation type="submission" date="2021-01" db="EMBL/GenBank/DDBJ databases">
        <title>Whole genome shotgun sequence of Rhizocola hellebori NBRC 109834.</title>
        <authorList>
            <person name="Komaki H."/>
            <person name="Tamura T."/>
        </authorList>
    </citation>
    <scope>NUCLEOTIDE SEQUENCE</scope>
    <source>
        <strain evidence="2">NBRC 109834</strain>
    </source>
</reference>
<organism evidence="2 3">
    <name type="scientific">Rhizocola hellebori</name>
    <dbReference type="NCBI Taxonomy" id="1392758"/>
    <lineage>
        <taxon>Bacteria</taxon>
        <taxon>Bacillati</taxon>
        <taxon>Actinomycetota</taxon>
        <taxon>Actinomycetes</taxon>
        <taxon>Micromonosporales</taxon>
        <taxon>Micromonosporaceae</taxon>
        <taxon>Rhizocola</taxon>
    </lineage>
</organism>
<sequence>MSIWDATSPEARDNLLRVVDEQAQDLFAMAAAPGAWEAPTLSTQWQVRDVVGHLIDVTESYFTGFDAARAGASVADALGTKAMQDGLDVGARDLRSLEADVSLARLRADYAKMVDIVRGLSDDEWRSFLVPHKYMGPLPAFFYPVFQLMDYGVHGWDIRQGSGRAHCLNSDAADLLVPFMFVLWSATADLPADAPPCEIGVRILGGHNAGSWKVTAGPDAITYAPAAVDDLPTVLEFDPGSFVLTAFGRSNAGTVRGDATVADRYLNMFFRI</sequence>
<dbReference type="InterPro" id="IPR017517">
    <property type="entry name" value="Maleyloyr_isom"/>
</dbReference>
<dbReference type="SUPFAM" id="SSF109854">
    <property type="entry name" value="DinB/YfiT-like putative metalloenzymes"/>
    <property type="match status" value="1"/>
</dbReference>
<comment type="caution">
    <text evidence="2">The sequence shown here is derived from an EMBL/GenBank/DDBJ whole genome shotgun (WGS) entry which is preliminary data.</text>
</comment>
<dbReference type="Pfam" id="PF11716">
    <property type="entry name" value="MDMPI_N"/>
    <property type="match status" value="1"/>
</dbReference>
<dbReference type="InterPro" id="IPR034660">
    <property type="entry name" value="DinB/YfiT-like"/>
</dbReference>
<gene>
    <name evidence="2" type="ORF">Rhe02_82480</name>
</gene>
<dbReference type="GO" id="GO:0046872">
    <property type="term" value="F:metal ion binding"/>
    <property type="evidence" value="ECO:0007669"/>
    <property type="project" value="InterPro"/>
</dbReference>
<keyword evidence="3" id="KW-1185">Reference proteome</keyword>
<feature type="domain" description="Mycothiol-dependent maleylpyruvate isomerase metal-binding" evidence="1">
    <location>
        <begin position="26"/>
        <end position="159"/>
    </location>
</feature>
<dbReference type="NCBIfam" id="TIGR03083">
    <property type="entry name" value="maleylpyruvate isomerase family mycothiol-dependent enzyme"/>
    <property type="match status" value="1"/>
</dbReference>
<dbReference type="Proteomes" id="UP000612899">
    <property type="component" value="Unassembled WGS sequence"/>
</dbReference>
<name>A0A8J3VLL5_9ACTN</name>
<evidence type="ECO:0000313" key="3">
    <source>
        <dbReference type="Proteomes" id="UP000612899"/>
    </source>
</evidence>
<accession>A0A8J3VLL5</accession>
<dbReference type="AlphaFoldDB" id="A0A8J3VLL5"/>